<sequence length="425" mass="48791">MSEHPLTMYPSLSVLLADPSIDHAGLPIPVEYGKIWSERAHDKRQQQQVSLEKDLDIIQQKLAPAVVEWEKEQGNTYYHPQWRIHDGNAGLVGAKVVPVRLRLNEGEYPNSLASMCAIINNDFAPKRTQPLPSYLIPKHFVRWQRKGPHNGLKRFTPAQNLIWEGKLNPRSTISAQEEELYTRIPKPLEGLSRAASCDHCRIHDRHLGCETVEYFDDRSFVNTIREMSVVETATTPFSLCRFHWWYVWSGELLRRSHVHALEMLLSRDLFERWDVEHMREFLKAVEQQSRDLDACDEVDPEKAQGLVGTVAQNAERPRLPIVPQATVASTEEQPSVPVDQPAVPRINTPRENVTHRTRNQRCSGFGDFTSHRLERVDSRQQMLSDTTREGLRSEGILTKSNRQCGPLEQEEFWMPRLSADGSPSM</sequence>
<dbReference type="AlphaFoldDB" id="A0A2P5I718"/>
<proteinExistence type="predicted"/>
<dbReference type="OrthoDB" id="5241615at2759"/>
<name>A0A2P5I718_DIAHE</name>
<dbReference type="EMBL" id="MAVT02000198">
    <property type="protein sequence ID" value="POS78291.1"/>
    <property type="molecule type" value="Genomic_DNA"/>
</dbReference>
<gene>
    <name evidence="2" type="ORF">DHEL01_v203321</name>
</gene>
<evidence type="ECO:0000313" key="2">
    <source>
        <dbReference type="EMBL" id="POS78291.1"/>
    </source>
</evidence>
<comment type="caution">
    <text evidence="2">The sequence shown here is derived from an EMBL/GenBank/DDBJ whole genome shotgun (WGS) entry which is preliminary data.</text>
</comment>
<evidence type="ECO:0000313" key="3">
    <source>
        <dbReference type="Proteomes" id="UP000094444"/>
    </source>
</evidence>
<protein>
    <submittedName>
        <fullName evidence="2">Uncharacterized protein</fullName>
    </submittedName>
</protein>
<feature type="region of interest" description="Disordered" evidence="1">
    <location>
        <begin position="327"/>
        <end position="346"/>
    </location>
</feature>
<reference evidence="2" key="1">
    <citation type="submission" date="2017-09" db="EMBL/GenBank/DDBJ databases">
        <title>Polyketide synthases of a Diaporthe helianthi virulent isolate.</title>
        <authorList>
            <person name="Baroncelli R."/>
        </authorList>
    </citation>
    <scope>NUCLEOTIDE SEQUENCE [LARGE SCALE GENOMIC DNA]</scope>
    <source>
        <strain evidence="2">7/96</strain>
    </source>
</reference>
<accession>A0A2P5I718</accession>
<keyword evidence="3" id="KW-1185">Reference proteome</keyword>
<evidence type="ECO:0000256" key="1">
    <source>
        <dbReference type="SAM" id="MobiDB-lite"/>
    </source>
</evidence>
<dbReference type="Proteomes" id="UP000094444">
    <property type="component" value="Unassembled WGS sequence"/>
</dbReference>
<dbReference type="InParanoid" id="A0A2P5I718"/>
<organism evidence="2 3">
    <name type="scientific">Diaporthe helianthi</name>
    <dbReference type="NCBI Taxonomy" id="158607"/>
    <lineage>
        <taxon>Eukaryota</taxon>
        <taxon>Fungi</taxon>
        <taxon>Dikarya</taxon>
        <taxon>Ascomycota</taxon>
        <taxon>Pezizomycotina</taxon>
        <taxon>Sordariomycetes</taxon>
        <taxon>Sordariomycetidae</taxon>
        <taxon>Diaporthales</taxon>
        <taxon>Diaporthaceae</taxon>
        <taxon>Diaporthe</taxon>
    </lineage>
</organism>